<name>A0A0A6UKJ8_ACTUT</name>
<comment type="similarity">
    <text evidence="1">Belongs to the N-acylglucosamine 2-epimerase family.</text>
</comment>
<keyword evidence="4" id="KW-1185">Reference proteome</keyword>
<reference evidence="3 4" key="1">
    <citation type="submission" date="2014-10" db="EMBL/GenBank/DDBJ databases">
        <title>Draft genome sequence of Actinoplanes utahensis NRRL 12052.</title>
        <authorList>
            <person name="Velasco-Bucheli B."/>
            <person name="del Cerro C."/>
            <person name="Hormigo D."/>
            <person name="Garcia J.L."/>
            <person name="Acebal C."/>
            <person name="Arroyo M."/>
            <person name="de la Mata I."/>
        </authorList>
    </citation>
    <scope>NUCLEOTIDE SEQUENCE [LARGE SCALE GENOMIC DNA]</scope>
    <source>
        <strain evidence="3 4">NRRL 12052</strain>
    </source>
</reference>
<evidence type="ECO:0000256" key="2">
    <source>
        <dbReference type="ARBA" id="ARBA00023235"/>
    </source>
</evidence>
<evidence type="ECO:0000313" key="3">
    <source>
        <dbReference type="EMBL" id="KHD75608.1"/>
    </source>
</evidence>
<dbReference type="InterPro" id="IPR012341">
    <property type="entry name" value="6hp_glycosidase-like_sf"/>
</dbReference>
<organism evidence="3 4">
    <name type="scientific">Actinoplanes utahensis</name>
    <dbReference type="NCBI Taxonomy" id="1869"/>
    <lineage>
        <taxon>Bacteria</taxon>
        <taxon>Bacillati</taxon>
        <taxon>Actinomycetota</taxon>
        <taxon>Actinomycetes</taxon>
        <taxon>Micromonosporales</taxon>
        <taxon>Micromonosporaceae</taxon>
        <taxon>Actinoplanes</taxon>
    </lineage>
</organism>
<evidence type="ECO:0000256" key="1">
    <source>
        <dbReference type="ARBA" id="ARBA00008558"/>
    </source>
</evidence>
<dbReference type="EMBL" id="JRTT01000025">
    <property type="protein sequence ID" value="KHD75608.1"/>
    <property type="molecule type" value="Genomic_DNA"/>
</dbReference>
<dbReference type="OrthoDB" id="9806359at2"/>
<protein>
    <submittedName>
        <fullName evidence="3">N-acyl-D-glucosamine 2-epimerase</fullName>
    </submittedName>
</protein>
<dbReference type="Proteomes" id="UP000054537">
    <property type="component" value="Unassembled WGS sequence"/>
</dbReference>
<dbReference type="SUPFAM" id="SSF48208">
    <property type="entry name" value="Six-hairpin glycosidases"/>
    <property type="match status" value="1"/>
</dbReference>
<proteinExistence type="inferred from homology"/>
<dbReference type="eggNOG" id="COG2942">
    <property type="taxonomic scope" value="Bacteria"/>
</dbReference>
<comment type="caution">
    <text evidence="3">The sequence shown here is derived from an EMBL/GenBank/DDBJ whole genome shotgun (WGS) entry which is preliminary data.</text>
</comment>
<dbReference type="GO" id="GO:0005975">
    <property type="term" value="P:carbohydrate metabolic process"/>
    <property type="evidence" value="ECO:0007669"/>
    <property type="project" value="InterPro"/>
</dbReference>
<dbReference type="AlphaFoldDB" id="A0A0A6UKJ8"/>
<dbReference type="GO" id="GO:0016853">
    <property type="term" value="F:isomerase activity"/>
    <property type="evidence" value="ECO:0007669"/>
    <property type="project" value="UniProtKB-KW"/>
</dbReference>
<dbReference type="RefSeq" id="WP_043527017.1">
    <property type="nucleotide sequence ID" value="NZ_BAABKU010000028.1"/>
</dbReference>
<dbReference type="InterPro" id="IPR010819">
    <property type="entry name" value="AGE/CE"/>
</dbReference>
<dbReference type="InterPro" id="IPR008928">
    <property type="entry name" value="6-hairpin_glycosidase_sf"/>
</dbReference>
<dbReference type="Pfam" id="PF07221">
    <property type="entry name" value="GlcNAc_2-epim"/>
    <property type="match status" value="1"/>
</dbReference>
<dbReference type="Gene3D" id="1.50.10.10">
    <property type="match status" value="1"/>
</dbReference>
<dbReference type="STRING" id="1869.MB27_21530"/>
<sequence length="408" mass="44844">MSPWAAPPTDATWLAEETDRLFAFGRRFPHPLGGAAWLTTDGTPDLGKPRHTWITARMAHVYSLGHLLGVPGAGHLADVALAGLTGVLHDPDHGGWHPAITSDGRPEPGKSCYDHTFVVLAASSATLAGRPGAPELLTDALDVLDKRFWNHDDEMFADRWDTPWSRLDDYRGLNANMHAVEAMLAAHDATGDAEHLRRALAVTKRAVVWGRQHGWRLPEHFDAGWQPRPDYHHDRRHDPFQPFGATVGHALEWSRLILHLEAALGPDAGDWLLPAAKALFDRAVQDGWAVDGAPGFVYTTDWDGAPVVRQRMHWVAAEAIAAAAALHARTGDERYTAWFRIWCAYVREHVADPAHGSWWHELDPANQPAATTWPGKPDLYHAVQAMLLPRVPLAPGLAASCARIGAAR</sequence>
<evidence type="ECO:0000313" key="4">
    <source>
        <dbReference type="Proteomes" id="UP000054537"/>
    </source>
</evidence>
<keyword evidence="2" id="KW-0413">Isomerase</keyword>
<dbReference type="PANTHER" id="PTHR15108">
    <property type="entry name" value="N-ACYLGLUCOSAMINE-2-EPIMERASE"/>
    <property type="match status" value="1"/>
</dbReference>
<accession>A0A0A6UKJ8</accession>
<gene>
    <name evidence="3" type="ORF">MB27_21530</name>
</gene>